<dbReference type="EMBL" id="JANIIK010000040">
    <property type="protein sequence ID" value="KAJ3607368.1"/>
    <property type="molecule type" value="Genomic_DNA"/>
</dbReference>
<feature type="region of interest" description="Disordered" evidence="1">
    <location>
        <begin position="13"/>
        <end position="97"/>
    </location>
</feature>
<comment type="caution">
    <text evidence="2">The sequence shown here is derived from an EMBL/GenBank/DDBJ whole genome shotgun (WGS) entry which is preliminary data.</text>
</comment>
<sequence>MCLVFIALNTGTLRRQTIRTHHRAAETTPGGYTSEKQSSESFSFKRSSKSPRLTPLYLHKSPPLPGSKNPPSTPPHQTSHGISPPPPDPDWLGGMPIRQSANRCASWLDA</sequence>
<reference evidence="2" key="1">
    <citation type="submission" date="2022-07" db="EMBL/GenBank/DDBJ databases">
        <title>Chromosome-level genome of Muraenolepis orangiensis.</title>
        <authorList>
            <person name="Kim J."/>
        </authorList>
    </citation>
    <scope>NUCLEOTIDE SEQUENCE</scope>
    <source>
        <strain evidence="2">KU_S4_2022</strain>
        <tissue evidence="2">Muscle</tissue>
    </source>
</reference>
<dbReference type="Proteomes" id="UP001148018">
    <property type="component" value="Unassembled WGS sequence"/>
</dbReference>
<dbReference type="AlphaFoldDB" id="A0A9Q0EL06"/>
<organism evidence="2 3">
    <name type="scientific">Muraenolepis orangiensis</name>
    <name type="common">Patagonian moray cod</name>
    <dbReference type="NCBI Taxonomy" id="630683"/>
    <lineage>
        <taxon>Eukaryota</taxon>
        <taxon>Metazoa</taxon>
        <taxon>Chordata</taxon>
        <taxon>Craniata</taxon>
        <taxon>Vertebrata</taxon>
        <taxon>Euteleostomi</taxon>
        <taxon>Actinopterygii</taxon>
        <taxon>Neopterygii</taxon>
        <taxon>Teleostei</taxon>
        <taxon>Neoteleostei</taxon>
        <taxon>Acanthomorphata</taxon>
        <taxon>Zeiogadaria</taxon>
        <taxon>Gadariae</taxon>
        <taxon>Gadiformes</taxon>
        <taxon>Muraenolepidoidei</taxon>
        <taxon>Muraenolepididae</taxon>
        <taxon>Muraenolepis</taxon>
    </lineage>
</organism>
<evidence type="ECO:0000313" key="2">
    <source>
        <dbReference type="EMBL" id="KAJ3607368.1"/>
    </source>
</evidence>
<name>A0A9Q0EL06_9TELE</name>
<evidence type="ECO:0000313" key="3">
    <source>
        <dbReference type="Proteomes" id="UP001148018"/>
    </source>
</evidence>
<keyword evidence="3" id="KW-1185">Reference proteome</keyword>
<proteinExistence type="predicted"/>
<accession>A0A9Q0EL06</accession>
<feature type="compositionally biased region" description="Low complexity" evidence="1">
    <location>
        <begin position="34"/>
        <end position="45"/>
    </location>
</feature>
<evidence type="ECO:0000256" key="1">
    <source>
        <dbReference type="SAM" id="MobiDB-lite"/>
    </source>
</evidence>
<protein>
    <submittedName>
        <fullName evidence="2">Uncharacterized protein</fullName>
    </submittedName>
</protein>
<gene>
    <name evidence="2" type="ORF">NHX12_024419</name>
</gene>